<evidence type="ECO:0000259" key="5">
    <source>
        <dbReference type="PROSITE" id="PS51747"/>
    </source>
</evidence>
<dbReference type="SUPFAM" id="SSF53927">
    <property type="entry name" value="Cytidine deaminase-like"/>
    <property type="match status" value="1"/>
</dbReference>
<comment type="similarity">
    <text evidence="1">Belongs to the cytidine and deoxycytidylate deaminase family.</text>
</comment>
<keyword evidence="2" id="KW-0479">Metal-binding</keyword>
<keyword evidence="4" id="KW-0862">Zinc</keyword>
<gene>
    <name evidence="6" type="ORF">AB6A40_008522</name>
</gene>
<dbReference type="CDD" id="cd01283">
    <property type="entry name" value="cytidine_deaminase"/>
    <property type="match status" value="1"/>
</dbReference>
<dbReference type="PANTHER" id="PTHR11644:SF2">
    <property type="entry name" value="CYTIDINE DEAMINASE"/>
    <property type="match status" value="1"/>
</dbReference>
<evidence type="ECO:0000256" key="4">
    <source>
        <dbReference type="ARBA" id="ARBA00022833"/>
    </source>
</evidence>
<dbReference type="PANTHER" id="PTHR11644">
    <property type="entry name" value="CYTIDINE DEAMINASE"/>
    <property type="match status" value="1"/>
</dbReference>
<dbReference type="GO" id="GO:0005737">
    <property type="term" value="C:cytoplasm"/>
    <property type="evidence" value="ECO:0007669"/>
    <property type="project" value="UniProtKB-ARBA"/>
</dbReference>
<evidence type="ECO:0000256" key="3">
    <source>
        <dbReference type="ARBA" id="ARBA00022801"/>
    </source>
</evidence>
<dbReference type="Proteomes" id="UP001608902">
    <property type="component" value="Unassembled WGS sequence"/>
</dbReference>
<protein>
    <recommendedName>
        <fullName evidence="5">CMP/dCMP-type deaminase domain-containing protein</fullName>
    </recommendedName>
</protein>
<evidence type="ECO:0000313" key="7">
    <source>
        <dbReference type="Proteomes" id="UP001608902"/>
    </source>
</evidence>
<evidence type="ECO:0000256" key="1">
    <source>
        <dbReference type="ARBA" id="ARBA00006576"/>
    </source>
</evidence>
<dbReference type="AlphaFoldDB" id="A0ABD6EPM2"/>
<evidence type="ECO:0000313" key="6">
    <source>
        <dbReference type="EMBL" id="MFH4981813.1"/>
    </source>
</evidence>
<dbReference type="PROSITE" id="PS00903">
    <property type="entry name" value="CYT_DCMP_DEAMINASES_1"/>
    <property type="match status" value="1"/>
</dbReference>
<sequence>MASGLMELIEEARKATARSYCPYSKTPVGAAVLTADGTVITGAKVETATLCGTVCAELSAVVRAIAEGYLKFVAIAIAHCDSNDKIYPCGSCRQFLSSFGDIRVVIVSNENRQPIETSTAELLPRPYCREKRH</sequence>
<dbReference type="GO" id="GO:0046872">
    <property type="term" value="F:metal ion binding"/>
    <property type="evidence" value="ECO:0007669"/>
    <property type="project" value="UniProtKB-KW"/>
</dbReference>
<dbReference type="EMBL" id="JBGFUD010007934">
    <property type="protein sequence ID" value="MFH4981813.1"/>
    <property type="molecule type" value="Genomic_DNA"/>
</dbReference>
<keyword evidence="7" id="KW-1185">Reference proteome</keyword>
<dbReference type="InterPro" id="IPR002125">
    <property type="entry name" value="CMP_dCMP_dom"/>
</dbReference>
<evidence type="ECO:0000256" key="2">
    <source>
        <dbReference type="ARBA" id="ARBA00022723"/>
    </source>
</evidence>
<dbReference type="PROSITE" id="PS51747">
    <property type="entry name" value="CYT_DCMP_DEAMINASES_2"/>
    <property type="match status" value="1"/>
</dbReference>
<dbReference type="InterPro" id="IPR016192">
    <property type="entry name" value="APOBEC/CMP_deaminase_Zn-bd"/>
</dbReference>
<organism evidence="6 7">
    <name type="scientific">Gnathostoma spinigerum</name>
    <dbReference type="NCBI Taxonomy" id="75299"/>
    <lineage>
        <taxon>Eukaryota</taxon>
        <taxon>Metazoa</taxon>
        <taxon>Ecdysozoa</taxon>
        <taxon>Nematoda</taxon>
        <taxon>Chromadorea</taxon>
        <taxon>Rhabditida</taxon>
        <taxon>Spirurina</taxon>
        <taxon>Gnathostomatomorpha</taxon>
        <taxon>Gnathostomatoidea</taxon>
        <taxon>Gnathostomatidae</taxon>
        <taxon>Gnathostoma</taxon>
    </lineage>
</organism>
<dbReference type="InterPro" id="IPR016193">
    <property type="entry name" value="Cytidine_deaminase-like"/>
</dbReference>
<dbReference type="GO" id="GO:0072527">
    <property type="term" value="P:pyrimidine-containing compound metabolic process"/>
    <property type="evidence" value="ECO:0007669"/>
    <property type="project" value="UniProtKB-ARBA"/>
</dbReference>
<accession>A0ABD6EPM2</accession>
<feature type="domain" description="CMP/dCMP-type deaminase" evidence="5">
    <location>
        <begin position="3"/>
        <end position="130"/>
    </location>
</feature>
<comment type="caution">
    <text evidence="6">The sequence shown here is derived from an EMBL/GenBank/DDBJ whole genome shotgun (WGS) entry which is preliminary data.</text>
</comment>
<dbReference type="NCBIfam" id="NF004064">
    <property type="entry name" value="PRK05578.1"/>
    <property type="match status" value="1"/>
</dbReference>
<reference evidence="6 7" key="1">
    <citation type="submission" date="2024-08" db="EMBL/GenBank/DDBJ databases">
        <title>Gnathostoma spinigerum genome.</title>
        <authorList>
            <person name="Gonzalez-Bertolin B."/>
            <person name="Monzon S."/>
            <person name="Zaballos A."/>
            <person name="Jimenez P."/>
            <person name="Dekumyoy P."/>
            <person name="Varona S."/>
            <person name="Cuesta I."/>
            <person name="Sumanam S."/>
            <person name="Adisakwattana P."/>
            <person name="Gasser R.B."/>
            <person name="Hernandez-Gonzalez A."/>
            <person name="Young N.D."/>
            <person name="Perteguer M.J."/>
        </authorList>
    </citation>
    <scope>NUCLEOTIDE SEQUENCE [LARGE SCALE GENOMIC DNA]</scope>
    <source>
        <strain evidence="6">AL3</strain>
        <tissue evidence="6">Liver</tissue>
    </source>
</reference>
<dbReference type="Pfam" id="PF00383">
    <property type="entry name" value="dCMP_cyt_deam_1"/>
    <property type="match status" value="1"/>
</dbReference>
<keyword evidence="3" id="KW-0378">Hydrolase</keyword>
<dbReference type="GO" id="GO:0042802">
    <property type="term" value="F:identical protein binding"/>
    <property type="evidence" value="ECO:0007669"/>
    <property type="project" value="UniProtKB-ARBA"/>
</dbReference>
<dbReference type="GO" id="GO:0055086">
    <property type="term" value="P:nucleobase-containing small molecule metabolic process"/>
    <property type="evidence" value="ECO:0007669"/>
    <property type="project" value="UniProtKB-ARBA"/>
</dbReference>
<dbReference type="InterPro" id="IPR050202">
    <property type="entry name" value="Cyt/Deoxycyt_deaminase"/>
</dbReference>
<dbReference type="GO" id="GO:0004126">
    <property type="term" value="F:cytidine deaminase activity"/>
    <property type="evidence" value="ECO:0007669"/>
    <property type="project" value="UniProtKB-ARBA"/>
</dbReference>
<dbReference type="Gene3D" id="3.40.140.10">
    <property type="entry name" value="Cytidine Deaminase, domain 2"/>
    <property type="match status" value="1"/>
</dbReference>
<name>A0ABD6EPM2_9BILA</name>
<proteinExistence type="inferred from homology"/>